<keyword evidence="1" id="KW-0696">RNA-directed RNA polymerase</keyword>
<evidence type="ECO:0000313" key="4">
    <source>
        <dbReference type="EMBL" id="KIW32643.1"/>
    </source>
</evidence>
<dbReference type="VEuPathDB" id="FungiDB:PV07_04173"/>
<dbReference type="GeneID" id="27343367"/>
<dbReference type="GO" id="GO:0030422">
    <property type="term" value="P:siRNA processing"/>
    <property type="evidence" value="ECO:0007669"/>
    <property type="project" value="TreeGrafter"/>
</dbReference>
<name>A0A0D2CN30_9EURO</name>
<dbReference type="GO" id="GO:0003723">
    <property type="term" value="F:RNA binding"/>
    <property type="evidence" value="ECO:0007669"/>
    <property type="project" value="UniProtKB-KW"/>
</dbReference>
<evidence type="ECO:0000256" key="2">
    <source>
        <dbReference type="SAM" id="MobiDB-lite"/>
    </source>
</evidence>
<protein>
    <recommendedName>
        <fullName evidence="1">RNA-dependent RNA polymerase</fullName>
        <ecNumber evidence="1">2.7.7.48</ecNumber>
    </recommendedName>
</protein>
<dbReference type="InterPro" id="IPR057596">
    <property type="entry name" value="RDRP_core"/>
</dbReference>
<dbReference type="GO" id="GO:0031380">
    <property type="term" value="C:nuclear RNA-directed RNA polymerase complex"/>
    <property type="evidence" value="ECO:0007669"/>
    <property type="project" value="TreeGrafter"/>
</dbReference>
<dbReference type="GO" id="GO:0003968">
    <property type="term" value="F:RNA-directed RNA polymerase activity"/>
    <property type="evidence" value="ECO:0007669"/>
    <property type="project" value="UniProtKB-KW"/>
</dbReference>
<dbReference type="PANTHER" id="PTHR23079">
    <property type="entry name" value="RNA-DEPENDENT RNA POLYMERASE"/>
    <property type="match status" value="1"/>
</dbReference>
<dbReference type="STRING" id="569365.A0A0D2CN30"/>
<reference evidence="4 5" key="1">
    <citation type="submission" date="2015-01" db="EMBL/GenBank/DDBJ databases">
        <title>The Genome Sequence of Cladophialophora immunda CBS83496.</title>
        <authorList>
            <consortium name="The Broad Institute Genomics Platform"/>
            <person name="Cuomo C."/>
            <person name="de Hoog S."/>
            <person name="Gorbushina A."/>
            <person name="Stielow B."/>
            <person name="Teixiera M."/>
            <person name="Abouelleil A."/>
            <person name="Chapman S.B."/>
            <person name="Priest M."/>
            <person name="Young S.K."/>
            <person name="Wortman J."/>
            <person name="Nusbaum C."/>
            <person name="Birren B."/>
        </authorList>
    </citation>
    <scope>NUCLEOTIDE SEQUENCE [LARGE SCALE GENOMIC DNA]</scope>
    <source>
        <strain evidence="4 5">CBS 83496</strain>
    </source>
</reference>
<evidence type="ECO:0000256" key="1">
    <source>
        <dbReference type="RuleBase" id="RU363098"/>
    </source>
</evidence>
<comment type="catalytic activity">
    <reaction evidence="1">
        <text>RNA(n) + a ribonucleoside 5'-triphosphate = RNA(n+1) + diphosphate</text>
        <dbReference type="Rhea" id="RHEA:21248"/>
        <dbReference type="Rhea" id="RHEA-COMP:14527"/>
        <dbReference type="Rhea" id="RHEA-COMP:17342"/>
        <dbReference type="ChEBI" id="CHEBI:33019"/>
        <dbReference type="ChEBI" id="CHEBI:61557"/>
        <dbReference type="ChEBI" id="CHEBI:140395"/>
        <dbReference type="EC" id="2.7.7.48"/>
    </reaction>
</comment>
<dbReference type="InterPro" id="IPR007855">
    <property type="entry name" value="RDRP"/>
</dbReference>
<accession>A0A0D2CN30</accession>
<keyword evidence="1" id="KW-0694">RNA-binding</keyword>
<dbReference type="Pfam" id="PF05183">
    <property type="entry name" value="RdRP"/>
    <property type="match status" value="1"/>
</dbReference>
<dbReference type="RefSeq" id="XP_016252859.1">
    <property type="nucleotide sequence ID" value="XM_016390957.1"/>
</dbReference>
<dbReference type="HOGENOM" id="CLU_002322_0_1_1"/>
<evidence type="ECO:0000259" key="3">
    <source>
        <dbReference type="Pfam" id="PF05183"/>
    </source>
</evidence>
<feature type="region of interest" description="Disordered" evidence="2">
    <location>
        <begin position="1159"/>
        <end position="1183"/>
    </location>
</feature>
<keyword evidence="1" id="KW-0548">Nucleotidyltransferase</keyword>
<sequence length="1369" mass="154694">MPPTPKEISDNIDKAIDDLNTRWDLGLPRLHGKASAPADESERLAGTCSKLIRFLCFKTDQTTSALREFEGRARQIHSQWVFKPSQERGTLPVLPVTKSLVVRKAGLVRLGDSQRSALLGLLHNVLKESKDNYELAQMSSAFSIQSASTSAVSLATAPTTPVREGVSQRQESFFTPSSSPVNKIGNLHIAPVEPQLKHPLTMSTKRTIGSPNGVSPRPESEFPPAHILPQQNKRQQTLSEFCHFRPASPPLPEARNLQVPDPMSFETAVSPAASSVFSVAEGENAGRKSNDTSMVSSQDEDSQDLFPTQDYNEIFDDEEFSTSFNELSKTTSPFDPTDLNSNGPFIKQAILPSDVPFWYCWELHRLAPDLGLKPIELYRSFGEIHKKTPVASEEFWHKVKEVCRAKAVRPLPQKSDLPSWIMQNNNYMDVKTNKVAHFTAALDWNEDSSQGLLKLRLNALQLVQSTRFHRKFGADRFLALNGPPFMLPDKLWSLSSKNLPLYDKVIDFLASGSHFIAGRSWRVCFIEEVKGRTRRTKAEPRRSRIILFAETGFDIVPRPLLNLNVADLKVDGQHQNITRQGLMQWHMPLNANSNSMDLKLFSRWSIGFSRTTPTIELQRHEFLYRDDELGDLPGDGSERKVMNDGCALMSYPLAKAVWAAYGGEGEPPSAVQGRISGGKGLWLVDYQNKYTPVSDRGYWIEISESQLKIKPHPRDRHDADADATLRTFEVLKYASECKQAHLNIQLINILEDRGVLRSVLQEALQLDVQSFSSTLTEAMNDPRYLRLWMQEHAPSSRLEAKKVLGSFPANHKEQMKLLLESGFHPRTCQKLIANAYRLLSDYMTDYMDKMWIQIPHSTAVFCAPDPLGVLAPGEVYLGSSSSITHPVTGLRENTLEGLELLVARNPAHLASDMQKCRAVYKHELRHYKNVILFPQRGTVPLASLLSGGDYDGDVVTCIWDPEIVRHFCNTDVLQMPTETECDMVQRSEPISAIFNVGRPLDEAFEEYFRKCIAFNARSNLLGSCAAEHEKLIYALSQKRHPNKLTHSGAVKLAALAGFLVDSTKQGWDLTETMWHEIRARASGSSRLQDPAYKDDTPRRQPGPYLNVVDYLKFDVAQALKEQVLREFGGLDKDQKVLKYDRDLSRHWLHWSSAIEEDRKRKRREARYQSAPDTSNTTGSPHQEVEARAMTDLEKLTDLLEGTHGLLDQIKDLDAQWSRLVPQMGPDPTPSEGMDWSKYSIAVETVYEKFRDIQPKRLDHELYRRYEAEKDQPFSDWVLLKASCLHMVVCSKGFFPAWVWYVAGRELCYLKALQHTGGIQIVVSEIHDLYKVDAKFARALLEGCRGDGADEENAVDEEYLMDDDVGLEMD</sequence>
<dbReference type="EC" id="2.7.7.48" evidence="1"/>
<feature type="domain" description="RDRP core" evidence="3">
    <location>
        <begin position="454"/>
        <end position="1115"/>
    </location>
</feature>
<comment type="similarity">
    <text evidence="1">Belongs to the RdRP family.</text>
</comment>
<dbReference type="Proteomes" id="UP000054466">
    <property type="component" value="Unassembled WGS sequence"/>
</dbReference>
<feature type="region of interest" description="Disordered" evidence="2">
    <location>
        <begin position="281"/>
        <end position="305"/>
    </location>
</feature>
<dbReference type="PANTHER" id="PTHR23079:SF14">
    <property type="entry name" value="RNA-DEPENDENT RNA POLYMERASE"/>
    <property type="match status" value="1"/>
</dbReference>
<organism evidence="4 5">
    <name type="scientific">Cladophialophora immunda</name>
    <dbReference type="NCBI Taxonomy" id="569365"/>
    <lineage>
        <taxon>Eukaryota</taxon>
        <taxon>Fungi</taxon>
        <taxon>Dikarya</taxon>
        <taxon>Ascomycota</taxon>
        <taxon>Pezizomycotina</taxon>
        <taxon>Eurotiomycetes</taxon>
        <taxon>Chaetothyriomycetidae</taxon>
        <taxon>Chaetothyriales</taxon>
        <taxon>Herpotrichiellaceae</taxon>
        <taxon>Cladophialophora</taxon>
    </lineage>
</organism>
<keyword evidence="5" id="KW-1185">Reference proteome</keyword>
<dbReference type="OrthoDB" id="10055769at2759"/>
<feature type="compositionally biased region" description="Polar residues" evidence="2">
    <location>
        <begin position="1170"/>
        <end position="1180"/>
    </location>
</feature>
<gene>
    <name evidence="4" type="ORF">PV07_04173</name>
</gene>
<dbReference type="EMBL" id="KN847041">
    <property type="protein sequence ID" value="KIW32643.1"/>
    <property type="molecule type" value="Genomic_DNA"/>
</dbReference>
<evidence type="ECO:0000313" key="5">
    <source>
        <dbReference type="Proteomes" id="UP000054466"/>
    </source>
</evidence>
<proteinExistence type="inferred from homology"/>
<keyword evidence="1" id="KW-0808">Transferase</keyword>